<reference evidence="2" key="1">
    <citation type="journal article" date="2002" name="Nature">
        <title>The genome sequence and structure of rice chromosome 1.</title>
        <authorList>
            <person name="Sasaki T."/>
            <person name="Matsumoto T."/>
            <person name="Yamamoto K."/>
            <person name="Sakata K."/>
            <person name="Baba T."/>
            <person name="Katayose Y."/>
            <person name="Wu J."/>
            <person name="Niimura Y."/>
            <person name="Cheng Z."/>
            <person name="Nagamura Y."/>
            <person name="Antonio B.A."/>
            <person name="Kanamori H."/>
            <person name="Hosokawa S."/>
            <person name="Masukawa M."/>
            <person name="Arikawa K."/>
            <person name="Chiden Y."/>
            <person name="Hayashi M."/>
            <person name="Okamoto M."/>
            <person name="Ando T."/>
            <person name="Aoki H."/>
            <person name="Arita K."/>
            <person name="Hamada M."/>
            <person name="Harada C."/>
            <person name="Hijishita S."/>
            <person name="Honda M."/>
            <person name="Ichikawa Y."/>
            <person name="Idonuma A."/>
            <person name="Iijima M."/>
            <person name="Ikeda M."/>
            <person name="Ikeno M."/>
            <person name="Itoh S."/>
            <person name="Itoh T."/>
            <person name="Itoh Y."/>
            <person name="Itoh Y."/>
            <person name="Iwabuchi A."/>
            <person name="Kamiya K."/>
            <person name="Karasawa W."/>
            <person name="Katagiri S."/>
            <person name="Kikuta A."/>
            <person name="Kobayashi N."/>
            <person name="Kono I."/>
            <person name="Machita K."/>
            <person name="Maehara T."/>
            <person name="Mizuno H."/>
            <person name="Mizubayashi T."/>
            <person name="Mukai Y."/>
            <person name="Nagasaki H."/>
            <person name="Nakashima M."/>
            <person name="Nakama Y."/>
            <person name="Nakamichi Y."/>
            <person name="Nakamura M."/>
            <person name="Namiki N."/>
            <person name="Negishi M."/>
            <person name="Ohta I."/>
            <person name="Ono N."/>
            <person name="Saji S."/>
            <person name="Sakai K."/>
            <person name="Shibata M."/>
            <person name="Shimokawa T."/>
            <person name="Shomura A."/>
            <person name="Song J."/>
            <person name="Takazaki Y."/>
            <person name="Terasawa K."/>
            <person name="Tsuji K."/>
            <person name="Waki K."/>
            <person name="Yamagata H."/>
            <person name="Yamane H."/>
            <person name="Yoshiki S."/>
            <person name="Yoshihara R."/>
            <person name="Yukawa K."/>
            <person name="Zhong H."/>
            <person name="Iwama H."/>
            <person name="Endo T."/>
            <person name="Ito H."/>
            <person name="Hahn J.H."/>
            <person name="Kim H.I."/>
            <person name="Eun M.Y."/>
            <person name="Yano M."/>
            <person name="Jiang J."/>
            <person name="Gojobori T."/>
        </authorList>
    </citation>
    <scope>NUCLEOTIDE SEQUENCE</scope>
</reference>
<feature type="region of interest" description="Disordered" evidence="1">
    <location>
        <begin position="37"/>
        <end position="69"/>
    </location>
</feature>
<feature type="compositionally biased region" description="Basic and acidic residues" evidence="1">
    <location>
        <begin position="57"/>
        <end position="69"/>
    </location>
</feature>
<evidence type="ECO:0000313" key="2">
    <source>
        <dbReference type="EMBL" id="BAD87493.1"/>
    </source>
</evidence>
<name>Q5JLK8_ORYSJ</name>
<sequence>MAGLAKASTSRVPLLVPPDHGHRTPLVEAAAAGLARASKSQKAVEEPGSATRRRKSMQVEHHSSNEEKSWKLPAMTKAYDWVFQNLECDGSMCKQDCGLSVWFL</sequence>
<accession>Q5JLK8</accession>
<organism evidence="2">
    <name type="scientific">Oryza sativa subsp. japonica</name>
    <name type="common">Rice</name>
    <dbReference type="NCBI Taxonomy" id="39947"/>
    <lineage>
        <taxon>Eukaryota</taxon>
        <taxon>Viridiplantae</taxon>
        <taxon>Streptophyta</taxon>
        <taxon>Embryophyta</taxon>
        <taxon>Tracheophyta</taxon>
        <taxon>Spermatophyta</taxon>
        <taxon>Magnoliopsida</taxon>
        <taxon>Liliopsida</taxon>
        <taxon>Poales</taxon>
        <taxon>Poaceae</taxon>
        <taxon>BOP clade</taxon>
        <taxon>Oryzoideae</taxon>
        <taxon>Oryzeae</taxon>
        <taxon>Oryzinae</taxon>
        <taxon>Oryza</taxon>
        <taxon>Oryza sativa</taxon>
    </lineage>
</organism>
<protein>
    <submittedName>
        <fullName evidence="2">Uncharacterized protein</fullName>
    </submittedName>
</protein>
<dbReference type="Proteomes" id="UP000817658">
    <property type="component" value="Chromosome 1"/>
</dbReference>
<feature type="region of interest" description="Disordered" evidence="1">
    <location>
        <begin position="1"/>
        <end position="22"/>
    </location>
</feature>
<evidence type="ECO:0000256" key="1">
    <source>
        <dbReference type="SAM" id="MobiDB-lite"/>
    </source>
</evidence>
<proteinExistence type="predicted"/>
<dbReference type="EMBL" id="AP003372">
    <property type="protein sequence ID" value="BAD87493.1"/>
    <property type="molecule type" value="Genomic_DNA"/>
</dbReference>
<dbReference type="AlphaFoldDB" id="Q5JLK8"/>
<gene>
    <name evidence="2" type="ORF">OJ1014_G12.29</name>
</gene>